<dbReference type="PROSITE" id="PS51736">
    <property type="entry name" value="RECOMBINASES_3"/>
    <property type="match status" value="1"/>
</dbReference>
<feature type="domain" description="Resolvase/invertase-type recombinase catalytic" evidence="1">
    <location>
        <begin position="4"/>
        <end position="70"/>
    </location>
</feature>
<dbReference type="GO" id="GO:0000150">
    <property type="term" value="F:DNA strand exchange activity"/>
    <property type="evidence" value="ECO:0007669"/>
    <property type="project" value="InterPro"/>
</dbReference>
<dbReference type="EMBL" id="SJPN01000004">
    <property type="protein sequence ID" value="TWU02615.1"/>
    <property type="molecule type" value="Genomic_DNA"/>
</dbReference>
<protein>
    <recommendedName>
        <fullName evidence="1">Resolvase/invertase-type recombinase catalytic domain-containing protein</fullName>
    </recommendedName>
</protein>
<organism evidence="2 3">
    <name type="scientific">Stieleria varia</name>
    <dbReference type="NCBI Taxonomy" id="2528005"/>
    <lineage>
        <taxon>Bacteria</taxon>
        <taxon>Pseudomonadati</taxon>
        <taxon>Planctomycetota</taxon>
        <taxon>Planctomycetia</taxon>
        <taxon>Pirellulales</taxon>
        <taxon>Pirellulaceae</taxon>
        <taxon>Stieleria</taxon>
    </lineage>
</organism>
<reference evidence="2 3" key="1">
    <citation type="submission" date="2019-02" db="EMBL/GenBank/DDBJ databases">
        <title>Deep-cultivation of Planctomycetes and their phenomic and genomic characterization uncovers novel biology.</title>
        <authorList>
            <person name="Wiegand S."/>
            <person name="Jogler M."/>
            <person name="Boedeker C."/>
            <person name="Pinto D."/>
            <person name="Vollmers J."/>
            <person name="Rivas-Marin E."/>
            <person name="Kohn T."/>
            <person name="Peeters S.H."/>
            <person name="Heuer A."/>
            <person name="Rast P."/>
            <person name="Oberbeckmann S."/>
            <person name="Bunk B."/>
            <person name="Jeske O."/>
            <person name="Meyerdierks A."/>
            <person name="Storesund J.E."/>
            <person name="Kallscheuer N."/>
            <person name="Luecker S."/>
            <person name="Lage O.M."/>
            <person name="Pohl T."/>
            <person name="Merkel B.J."/>
            <person name="Hornburger P."/>
            <person name="Mueller R.-W."/>
            <person name="Bruemmer F."/>
            <person name="Labrenz M."/>
            <person name="Spormann A.M."/>
            <person name="Op Den Camp H."/>
            <person name="Overmann J."/>
            <person name="Amann R."/>
            <person name="Jetten M.S.M."/>
            <person name="Mascher T."/>
            <person name="Medema M.H."/>
            <person name="Devos D.P."/>
            <person name="Kaster A.-K."/>
            <person name="Ovreas L."/>
            <person name="Rohde M."/>
            <person name="Galperin M.Y."/>
            <person name="Jogler C."/>
        </authorList>
    </citation>
    <scope>NUCLEOTIDE SEQUENCE [LARGE SCALE GENOMIC DNA]</scope>
    <source>
        <strain evidence="2 3">Pla52n</strain>
    </source>
</reference>
<dbReference type="SUPFAM" id="SSF53041">
    <property type="entry name" value="Resolvase-like"/>
    <property type="match status" value="1"/>
</dbReference>
<dbReference type="OrthoDB" id="9797501at2"/>
<accession>A0A5C6ARL8</accession>
<proteinExistence type="predicted"/>
<dbReference type="RefSeq" id="WP_146520910.1">
    <property type="nucleotide sequence ID" value="NZ_CP151726.1"/>
</dbReference>
<dbReference type="AlphaFoldDB" id="A0A5C6ARL8"/>
<dbReference type="Gene3D" id="3.40.50.1390">
    <property type="entry name" value="Resolvase, N-terminal catalytic domain"/>
    <property type="match status" value="1"/>
</dbReference>
<gene>
    <name evidence="2" type="ORF">Pla52n_36710</name>
</gene>
<dbReference type="Proteomes" id="UP000320176">
    <property type="component" value="Unassembled WGS sequence"/>
</dbReference>
<evidence type="ECO:0000259" key="1">
    <source>
        <dbReference type="PROSITE" id="PS51736"/>
    </source>
</evidence>
<name>A0A5C6ARL8_9BACT</name>
<evidence type="ECO:0000313" key="2">
    <source>
        <dbReference type="EMBL" id="TWU02615.1"/>
    </source>
</evidence>
<dbReference type="InterPro" id="IPR036162">
    <property type="entry name" value="Resolvase-like_N_sf"/>
</dbReference>
<keyword evidence="3" id="KW-1185">Reference proteome</keyword>
<sequence>MSQTIAVSLRVSSKSQDVASQEPELRRWAAQQEGEVRWYRDRFTGKTMERPAFTRLLRHVRSGEVQQIAV</sequence>
<comment type="caution">
    <text evidence="2">The sequence shown here is derived from an EMBL/GenBank/DDBJ whole genome shotgun (WGS) entry which is preliminary data.</text>
</comment>
<dbReference type="GO" id="GO:0003677">
    <property type="term" value="F:DNA binding"/>
    <property type="evidence" value="ECO:0007669"/>
    <property type="project" value="InterPro"/>
</dbReference>
<dbReference type="Pfam" id="PF00239">
    <property type="entry name" value="Resolvase"/>
    <property type="match status" value="1"/>
</dbReference>
<evidence type="ECO:0000313" key="3">
    <source>
        <dbReference type="Proteomes" id="UP000320176"/>
    </source>
</evidence>
<dbReference type="InterPro" id="IPR006119">
    <property type="entry name" value="Resolv_N"/>
</dbReference>